<dbReference type="AlphaFoldDB" id="A0A5M9MJI8"/>
<dbReference type="RefSeq" id="XP_033424494.1">
    <property type="nucleotide sequence ID" value="XM_033573942.1"/>
</dbReference>
<feature type="region of interest" description="Disordered" evidence="1">
    <location>
        <begin position="29"/>
        <end position="65"/>
    </location>
</feature>
<feature type="compositionally biased region" description="Basic and acidic residues" evidence="1">
    <location>
        <begin position="136"/>
        <end position="153"/>
    </location>
</feature>
<dbReference type="InterPro" id="IPR013083">
    <property type="entry name" value="Znf_RING/FYVE/PHD"/>
</dbReference>
<dbReference type="CDD" id="cd16449">
    <property type="entry name" value="RING-HC"/>
    <property type="match status" value="1"/>
</dbReference>
<evidence type="ECO:0000313" key="3">
    <source>
        <dbReference type="Proteomes" id="UP000324241"/>
    </source>
</evidence>
<name>A0A5M9MJI8_9EURO</name>
<evidence type="ECO:0008006" key="4">
    <source>
        <dbReference type="Google" id="ProtNLM"/>
    </source>
</evidence>
<proteinExistence type="predicted"/>
<accession>A0A5M9MJI8</accession>
<evidence type="ECO:0000256" key="1">
    <source>
        <dbReference type="SAM" id="MobiDB-lite"/>
    </source>
</evidence>
<dbReference type="Proteomes" id="UP000324241">
    <property type="component" value="Unassembled WGS sequence"/>
</dbReference>
<dbReference type="GeneID" id="54332052"/>
<sequence>MIKTNSGKQEDFQIVSLLLEMQLNLESSSDARPGDTIENPIILNDSGADNSCTSDPTRSLSSSSTGNVGDALVYGDITNNDHSLEEYYECKICFCKIVDLVLGCGHPYCYSCFNRFFHEVALRTTDHDEEAALADFEGHESTGDGLEYNRSDKSEEEEWWREDESEDSDREQDIEEHEYTTPGDAERTVKIWLFLSNDGMSQSRWMKNFVAECTCDGVVVATALARYIHREGMRNEFWEKMEEPSEETCDVAFHVFDRYGTVSSGGKAMRRPEVAG</sequence>
<protein>
    <recommendedName>
        <fullName evidence="4">RING-type domain-containing protein</fullName>
    </recommendedName>
</protein>
<evidence type="ECO:0000313" key="2">
    <source>
        <dbReference type="EMBL" id="KAA8645133.1"/>
    </source>
</evidence>
<gene>
    <name evidence="2" type="ORF">ATNIH1004_009350</name>
</gene>
<dbReference type="SUPFAM" id="SSF57850">
    <property type="entry name" value="RING/U-box"/>
    <property type="match status" value="1"/>
</dbReference>
<reference evidence="2 3" key="1">
    <citation type="submission" date="2019-08" db="EMBL/GenBank/DDBJ databases">
        <title>The genome sequence of a newly discovered highly antifungal drug resistant Aspergillus species, Aspergillus tanneri NIH 1004.</title>
        <authorList>
            <person name="Mounaud S."/>
            <person name="Singh I."/>
            <person name="Joardar V."/>
            <person name="Pakala S."/>
            <person name="Pakala S."/>
            <person name="Venepally P."/>
            <person name="Chung J.K."/>
            <person name="Losada L."/>
            <person name="Nierman W.C."/>
        </authorList>
    </citation>
    <scope>NUCLEOTIDE SEQUENCE [LARGE SCALE GENOMIC DNA]</scope>
    <source>
        <strain evidence="2 3">NIH1004</strain>
    </source>
</reference>
<dbReference type="EMBL" id="QUQM01000006">
    <property type="protein sequence ID" value="KAA8645133.1"/>
    <property type="molecule type" value="Genomic_DNA"/>
</dbReference>
<organism evidence="2 3">
    <name type="scientific">Aspergillus tanneri</name>
    <dbReference type="NCBI Taxonomy" id="1220188"/>
    <lineage>
        <taxon>Eukaryota</taxon>
        <taxon>Fungi</taxon>
        <taxon>Dikarya</taxon>
        <taxon>Ascomycota</taxon>
        <taxon>Pezizomycotina</taxon>
        <taxon>Eurotiomycetes</taxon>
        <taxon>Eurotiomycetidae</taxon>
        <taxon>Eurotiales</taxon>
        <taxon>Aspergillaceae</taxon>
        <taxon>Aspergillus</taxon>
        <taxon>Aspergillus subgen. Circumdati</taxon>
    </lineage>
</organism>
<feature type="region of interest" description="Disordered" evidence="1">
    <location>
        <begin position="135"/>
        <end position="181"/>
    </location>
</feature>
<feature type="compositionally biased region" description="Acidic residues" evidence="1">
    <location>
        <begin position="154"/>
        <end position="176"/>
    </location>
</feature>
<feature type="compositionally biased region" description="Low complexity" evidence="1">
    <location>
        <begin position="51"/>
        <end position="65"/>
    </location>
</feature>
<dbReference type="OrthoDB" id="508139at2759"/>
<dbReference type="Gene3D" id="3.30.40.10">
    <property type="entry name" value="Zinc/RING finger domain, C3HC4 (zinc finger)"/>
    <property type="match status" value="1"/>
</dbReference>
<dbReference type="VEuPathDB" id="FungiDB:EYZ11_010982"/>
<dbReference type="VEuPathDB" id="FungiDB:EYZ11_010984"/>
<comment type="caution">
    <text evidence="2">The sequence shown here is derived from an EMBL/GenBank/DDBJ whole genome shotgun (WGS) entry which is preliminary data.</text>
</comment>